<gene>
    <name evidence="3" type="ORF">EHS89_01335</name>
</gene>
<evidence type="ECO:0000256" key="1">
    <source>
        <dbReference type="ARBA" id="ARBA00022801"/>
    </source>
</evidence>
<name>A0A3P1SVI8_9GAMM</name>
<dbReference type="NCBIfam" id="NF002043">
    <property type="entry name" value="PRK00870.1"/>
    <property type="match status" value="1"/>
</dbReference>
<protein>
    <submittedName>
        <fullName evidence="3">Alpha/beta fold hydrolase</fullName>
    </submittedName>
</protein>
<dbReference type="Proteomes" id="UP000267535">
    <property type="component" value="Unassembled WGS sequence"/>
</dbReference>
<dbReference type="PANTHER" id="PTHR42977:SF3">
    <property type="entry name" value="AB HYDROLASE-1 DOMAIN-CONTAINING PROTEIN"/>
    <property type="match status" value="1"/>
</dbReference>
<evidence type="ECO:0000313" key="3">
    <source>
        <dbReference type="EMBL" id="RRD01234.1"/>
    </source>
</evidence>
<proteinExistence type="predicted"/>
<keyword evidence="4" id="KW-1185">Reference proteome</keyword>
<keyword evidence="1 3" id="KW-0378">Hydrolase</keyword>
<dbReference type="InterPro" id="IPR000073">
    <property type="entry name" value="AB_hydrolase_1"/>
</dbReference>
<comment type="caution">
    <text evidence="3">The sequence shown here is derived from an EMBL/GenBank/DDBJ whole genome shotgun (WGS) entry which is preliminary data.</text>
</comment>
<dbReference type="EMBL" id="RQXV01000001">
    <property type="protein sequence ID" value="RRD01234.1"/>
    <property type="molecule type" value="Genomic_DNA"/>
</dbReference>
<accession>A0A3P1SVI8</accession>
<dbReference type="OrthoDB" id="5853561at2"/>
<dbReference type="InterPro" id="IPR000639">
    <property type="entry name" value="Epox_hydrolase-like"/>
</dbReference>
<evidence type="ECO:0000313" key="4">
    <source>
        <dbReference type="Proteomes" id="UP000267535"/>
    </source>
</evidence>
<dbReference type="SUPFAM" id="SSF53474">
    <property type="entry name" value="alpha/beta-Hydrolases"/>
    <property type="match status" value="1"/>
</dbReference>
<evidence type="ECO:0000259" key="2">
    <source>
        <dbReference type="Pfam" id="PF00561"/>
    </source>
</evidence>
<sequence length="338" mass="38103">MTAISQAASMPGVFSNRYGKVLRTPDTAFNNLPDYPFDAHYVEIDGMRMHYVDEGQGNHKIVFLLHGQPSWSYLYRHMIPVLVDAGYRVISPDLIGFGKSDKPVSSEAHTYANHVDWMQQFVQQLDIRQAAAFMQDWGGMIGLRVLAREPQWLQRLAVANTALAEMKGLEKFMVPKVLKLMAASAGKPGIDKLTSKLNYGNWAGYFRHAAELETGKVLQALTTRQLSPAEMKAYDAPFPTPEFYAGPRKMPEIVATELDAVNADWVKLKQWRLPVLALFSDQDPFLAGRGYDKKFQQNFPGAEGQPHKVISNASHFLQEDQSPQLLDQTINWLRQTGF</sequence>
<dbReference type="GO" id="GO:0004301">
    <property type="term" value="F:epoxide hydrolase activity"/>
    <property type="evidence" value="ECO:0007669"/>
    <property type="project" value="TreeGrafter"/>
</dbReference>
<dbReference type="AlphaFoldDB" id="A0A3P1SVI8"/>
<dbReference type="InterPro" id="IPR051340">
    <property type="entry name" value="Haloalkane_dehalogenase"/>
</dbReference>
<dbReference type="InterPro" id="IPR029058">
    <property type="entry name" value="AB_hydrolase_fold"/>
</dbReference>
<feature type="domain" description="AB hydrolase-1" evidence="2">
    <location>
        <begin position="61"/>
        <end position="320"/>
    </location>
</feature>
<dbReference type="PRINTS" id="PR00412">
    <property type="entry name" value="EPOXHYDRLASE"/>
</dbReference>
<dbReference type="Pfam" id="PF00561">
    <property type="entry name" value="Abhydrolase_1"/>
    <property type="match status" value="1"/>
</dbReference>
<dbReference type="PANTHER" id="PTHR42977">
    <property type="entry name" value="HYDROLASE-RELATED"/>
    <property type="match status" value="1"/>
</dbReference>
<dbReference type="Gene3D" id="3.40.50.1820">
    <property type="entry name" value="alpha/beta hydrolase"/>
    <property type="match status" value="1"/>
</dbReference>
<reference evidence="3 4" key="1">
    <citation type="submission" date="2018-11" db="EMBL/GenBank/DDBJ databases">
        <title>The draft genome sequence of Amphritea balenae JAMM 1525T.</title>
        <authorList>
            <person name="Fang Z."/>
            <person name="Zhang Y."/>
            <person name="Han X."/>
        </authorList>
    </citation>
    <scope>NUCLEOTIDE SEQUENCE [LARGE SCALE GENOMIC DNA]</scope>
    <source>
        <strain evidence="3 4">JAMM 1525</strain>
    </source>
</reference>
<organism evidence="3 4">
    <name type="scientific">Amphritea balenae</name>
    <dbReference type="NCBI Taxonomy" id="452629"/>
    <lineage>
        <taxon>Bacteria</taxon>
        <taxon>Pseudomonadati</taxon>
        <taxon>Pseudomonadota</taxon>
        <taxon>Gammaproteobacteria</taxon>
        <taxon>Oceanospirillales</taxon>
        <taxon>Oceanospirillaceae</taxon>
        <taxon>Amphritea</taxon>
    </lineage>
</organism>
<dbReference type="RefSeq" id="WP_124924306.1">
    <property type="nucleotide sequence ID" value="NZ_BMOH01000001.1"/>
</dbReference>